<dbReference type="Proteomes" id="UP000285295">
    <property type="component" value="Unassembled WGS sequence"/>
</dbReference>
<reference evidence="6 7" key="2">
    <citation type="submission" date="2019-01" db="EMBL/GenBank/DDBJ databases">
        <authorList>
            <person name="Li Y."/>
        </authorList>
    </citation>
    <scope>NUCLEOTIDE SEQUENCE [LARGE SCALE GENOMIC DNA]</scope>
    <source>
        <strain evidence="6 7">D19-10-3-21</strain>
    </source>
</reference>
<feature type="transmembrane region" description="Helical" evidence="4">
    <location>
        <begin position="120"/>
        <end position="141"/>
    </location>
</feature>
<dbReference type="CDD" id="cd10280">
    <property type="entry name" value="PQQ_mGDH"/>
    <property type="match status" value="1"/>
</dbReference>
<comment type="cofactor">
    <cofactor evidence="1">
        <name>pyrroloquinoline quinone</name>
        <dbReference type="ChEBI" id="CHEBI:58442"/>
    </cofactor>
</comment>
<name>A0A443K6K7_9RHOB</name>
<dbReference type="InterPro" id="IPR002372">
    <property type="entry name" value="PQQ_rpt_dom"/>
</dbReference>
<dbReference type="EMBL" id="SAUX01000015">
    <property type="protein sequence ID" value="RWR28419.1"/>
    <property type="molecule type" value="Genomic_DNA"/>
</dbReference>
<dbReference type="InterPro" id="IPR017511">
    <property type="entry name" value="PQQ_mDH"/>
</dbReference>
<dbReference type="PANTHER" id="PTHR32303:SF4">
    <property type="entry name" value="QUINOPROTEIN GLUCOSE DEHYDROGENASE"/>
    <property type="match status" value="1"/>
</dbReference>
<feature type="transmembrane region" description="Helical" evidence="4">
    <location>
        <begin position="88"/>
        <end position="108"/>
    </location>
</feature>
<keyword evidence="4" id="KW-1133">Transmembrane helix</keyword>
<dbReference type="InterPro" id="IPR011047">
    <property type="entry name" value="Quinoprotein_ADH-like_sf"/>
</dbReference>
<organism evidence="6 7">
    <name type="scientific">Paenirhodobacter populi</name>
    <dbReference type="NCBI Taxonomy" id="2306993"/>
    <lineage>
        <taxon>Bacteria</taxon>
        <taxon>Pseudomonadati</taxon>
        <taxon>Pseudomonadota</taxon>
        <taxon>Alphaproteobacteria</taxon>
        <taxon>Rhodobacterales</taxon>
        <taxon>Rhodobacter group</taxon>
        <taxon>Paenirhodobacter</taxon>
    </lineage>
</organism>
<dbReference type="PANTHER" id="PTHR32303">
    <property type="entry name" value="QUINOPROTEIN ALCOHOL DEHYDROGENASE (CYTOCHROME C)"/>
    <property type="match status" value="1"/>
</dbReference>
<keyword evidence="4" id="KW-0472">Membrane</keyword>
<dbReference type="Gene3D" id="2.140.10.10">
    <property type="entry name" value="Quinoprotein alcohol dehydrogenase-like superfamily"/>
    <property type="match status" value="2"/>
</dbReference>
<gene>
    <name evidence="6" type="ORF">D2T31_13740</name>
</gene>
<accession>A0A443K6K7</accession>
<reference evidence="6 7" key="1">
    <citation type="submission" date="2019-01" db="EMBL/GenBank/DDBJ databases">
        <title>Sinorhodobacter populi sp. nov. isolated from the symptomatic bark tissue of Populus euramericana canker.</title>
        <authorList>
            <person name="Xu G."/>
        </authorList>
    </citation>
    <scope>NUCLEOTIDE SEQUENCE [LARGE SCALE GENOMIC DNA]</scope>
    <source>
        <strain evidence="6 7">D19-10-3-21</strain>
    </source>
</reference>
<dbReference type="GO" id="GO:0016020">
    <property type="term" value="C:membrane"/>
    <property type="evidence" value="ECO:0007669"/>
    <property type="project" value="InterPro"/>
</dbReference>
<sequence>MPSETTGIPRGFWLSVLAIFLALYGIATGAGGVRLITLGGSWYYLISGIALLISGILLWRQRMSGAWWFASVLALSIIWTIWERGLAYWAWVARLDFLVPLALVLALLLPRLSGGVSRRLSLVLATFPAAFIILGAAAAFLPGRSDVAAGTFPDKPLVTQAQTTTDAPDSDWVAFGRDKNATRFSPLTQLTAENVGGLKQVWEYRTGDMTPPGQVNVRGAETTPLKIGDGVYLCSALNDIVKLDPRTGKEVWRYESGVEWQNTRFAATCRSLAYYVSPTIPEGEPCHDRLIEATVNDAVKGWRLIAVDMATGKACTGFGNDGQVDLLAGMGRAVPGMVSEGAPPAIVDGVVVTNHEVLDGQRRDAPSGVIRGYSAETGDLLWAWDVKRPDRKGLPPEGETYSPGTPNSWGALVGDDKLGLVYVPTGNAAIDYYSALRSPEENAVSSAVVALDVHTGTQRWVFQTVHKDVWDYDIGSQATLFDFPAADGGSVPALIMPTKRGQTFVLDRRTGKPLTEVEERPAPTYNEVTEDPHPATQPWSVGMPRLGIKDFTESFAWGLTPLDQLYCRIKFRKARYDGEFTNPTVSQPWLQYPGNNGGVDWGSMAYDPQTGVLVSNWNIVAMYNQLLPRDEAERRGLQAYDDPNWRPGGGGAEGPGAQVGAPYAISVEVFDNPLTGVLCYEPPYGMISAIDMHTRKVLWEQPLGTARANGPFGIETGLPIQFGVPSNGGPIITAGGLIFIAAATDNLIRAIDIRTGKVVWSDVLPAGGQATPMTYETGGRQYLVIMAGGHHYMHTAEGDYFIAYALPEPVTN</sequence>
<keyword evidence="3 6" id="KW-0560">Oxidoreductase</keyword>
<dbReference type="GO" id="GO:0008876">
    <property type="term" value="F:quinoprotein glucose dehydrogenase activity"/>
    <property type="evidence" value="ECO:0007669"/>
    <property type="project" value="TreeGrafter"/>
</dbReference>
<evidence type="ECO:0000256" key="4">
    <source>
        <dbReference type="SAM" id="Phobius"/>
    </source>
</evidence>
<proteinExistence type="inferred from homology"/>
<feature type="domain" description="Pyrrolo-quinoline quinone repeat" evidence="5">
    <location>
        <begin position="172"/>
        <end position="782"/>
    </location>
</feature>
<protein>
    <submittedName>
        <fullName evidence="6">Membrane-bound PQQ-dependent dehydrogenase, glucose/quinate/shikimate family</fullName>
        <ecNumber evidence="6">1.1.-.-</ecNumber>
    </submittedName>
</protein>
<feature type="transmembrane region" description="Helical" evidence="4">
    <location>
        <begin position="12"/>
        <end position="36"/>
    </location>
</feature>
<evidence type="ECO:0000256" key="3">
    <source>
        <dbReference type="ARBA" id="ARBA00023002"/>
    </source>
</evidence>
<dbReference type="SUPFAM" id="SSF50998">
    <property type="entry name" value="Quinoprotein alcohol dehydrogenase-like"/>
    <property type="match status" value="1"/>
</dbReference>
<evidence type="ECO:0000256" key="1">
    <source>
        <dbReference type="ARBA" id="ARBA00001931"/>
    </source>
</evidence>
<dbReference type="EC" id="1.1.-.-" evidence="6"/>
<feature type="transmembrane region" description="Helical" evidence="4">
    <location>
        <begin position="42"/>
        <end position="59"/>
    </location>
</feature>
<evidence type="ECO:0000259" key="5">
    <source>
        <dbReference type="Pfam" id="PF01011"/>
    </source>
</evidence>
<comment type="caution">
    <text evidence="6">The sequence shown here is derived from an EMBL/GenBank/DDBJ whole genome shotgun (WGS) entry which is preliminary data.</text>
</comment>
<dbReference type="AlphaFoldDB" id="A0A443K6K7"/>
<dbReference type="Pfam" id="PF01011">
    <property type="entry name" value="PQQ"/>
    <property type="match status" value="1"/>
</dbReference>
<evidence type="ECO:0000313" key="7">
    <source>
        <dbReference type="Proteomes" id="UP000285295"/>
    </source>
</evidence>
<dbReference type="RefSeq" id="WP_128237777.1">
    <property type="nucleotide sequence ID" value="NZ_SAUX01000015.1"/>
</dbReference>
<feature type="transmembrane region" description="Helical" evidence="4">
    <location>
        <begin position="66"/>
        <end position="82"/>
    </location>
</feature>
<evidence type="ECO:0000256" key="2">
    <source>
        <dbReference type="ARBA" id="ARBA00008156"/>
    </source>
</evidence>
<dbReference type="SMART" id="SM00564">
    <property type="entry name" value="PQQ"/>
    <property type="match status" value="5"/>
</dbReference>
<evidence type="ECO:0000313" key="6">
    <source>
        <dbReference type="EMBL" id="RWR28419.1"/>
    </source>
</evidence>
<dbReference type="InterPro" id="IPR018391">
    <property type="entry name" value="PQQ_b-propeller_rpt"/>
</dbReference>
<keyword evidence="4" id="KW-0812">Transmembrane</keyword>
<dbReference type="GO" id="GO:0048038">
    <property type="term" value="F:quinone binding"/>
    <property type="evidence" value="ECO:0007669"/>
    <property type="project" value="InterPro"/>
</dbReference>
<comment type="similarity">
    <text evidence="2">Belongs to the bacterial PQQ dehydrogenase family.</text>
</comment>
<dbReference type="NCBIfam" id="TIGR03074">
    <property type="entry name" value="PQQ_membr_DH"/>
    <property type="match status" value="1"/>
</dbReference>
<dbReference type="OrthoDB" id="9794322at2"/>